<dbReference type="Proteomes" id="UP000054279">
    <property type="component" value="Unassembled WGS sequence"/>
</dbReference>
<name>A0A0C9VKB9_SPHS4</name>
<proteinExistence type="predicted"/>
<dbReference type="InterPro" id="IPR007527">
    <property type="entry name" value="Znf_SWIM"/>
</dbReference>
<evidence type="ECO:0000256" key="1">
    <source>
        <dbReference type="PROSITE-ProRule" id="PRU00325"/>
    </source>
</evidence>
<evidence type="ECO:0000313" key="4">
    <source>
        <dbReference type="Proteomes" id="UP000054279"/>
    </source>
</evidence>
<protein>
    <recommendedName>
        <fullName evidence="2">SWIM-type domain-containing protein</fullName>
    </recommendedName>
</protein>
<reference evidence="3 4" key="1">
    <citation type="submission" date="2014-06" db="EMBL/GenBank/DDBJ databases">
        <title>Evolutionary Origins and Diversification of the Mycorrhizal Mutualists.</title>
        <authorList>
            <consortium name="DOE Joint Genome Institute"/>
            <consortium name="Mycorrhizal Genomics Consortium"/>
            <person name="Kohler A."/>
            <person name="Kuo A."/>
            <person name="Nagy L.G."/>
            <person name="Floudas D."/>
            <person name="Copeland A."/>
            <person name="Barry K.W."/>
            <person name="Cichocki N."/>
            <person name="Veneault-Fourrey C."/>
            <person name="LaButti K."/>
            <person name="Lindquist E.A."/>
            <person name="Lipzen A."/>
            <person name="Lundell T."/>
            <person name="Morin E."/>
            <person name="Murat C."/>
            <person name="Riley R."/>
            <person name="Ohm R."/>
            <person name="Sun H."/>
            <person name="Tunlid A."/>
            <person name="Henrissat B."/>
            <person name="Grigoriev I.V."/>
            <person name="Hibbett D.S."/>
            <person name="Martin F."/>
        </authorList>
    </citation>
    <scope>NUCLEOTIDE SEQUENCE [LARGE SCALE GENOMIC DNA]</scope>
    <source>
        <strain evidence="3 4">SS14</strain>
    </source>
</reference>
<keyword evidence="1" id="KW-0863">Zinc-finger</keyword>
<gene>
    <name evidence="3" type="ORF">M422DRAFT_259085</name>
</gene>
<dbReference type="GO" id="GO:0008270">
    <property type="term" value="F:zinc ion binding"/>
    <property type="evidence" value="ECO:0007669"/>
    <property type="project" value="UniProtKB-KW"/>
</dbReference>
<keyword evidence="1" id="KW-0479">Metal-binding</keyword>
<dbReference type="HOGENOM" id="CLU_1876758_0_0_1"/>
<keyword evidence="1" id="KW-0862">Zinc</keyword>
<evidence type="ECO:0000313" key="3">
    <source>
        <dbReference type="EMBL" id="KIJ38180.1"/>
    </source>
</evidence>
<dbReference type="AlphaFoldDB" id="A0A0C9VKB9"/>
<evidence type="ECO:0000259" key="2">
    <source>
        <dbReference type="PROSITE" id="PS50966"/>
    </source>
</evidence>
<feature type="domain" description="SWIM-type" evidence="2">
    <location>
        <begin position="37"/>
        <end position="72"/>
    </location>
</feature>
<accession>A0A0C9VKB9</accession>
<sequence>MKACAERLVFEEAERRIEELENNQLKAESFSTDEIFYFISLEDVQIVSCTCPGYTGSSLICKHMFLAHRVTNYVISQPQAVIPTHGSREPDQEQTLEEQRAEKRRLVEKIQDGIQSLITVEYWRQAENVEGLDSIS</sequence>
<keyword evidence="4" id="KW-1185">Reference proteome</keyword>
<organism evidence="3 4">
    <name type="scientific">Sphaerobolus stellatus (strain SS14)</name>
    <dbReference type="NCBI Taxonomy" id="990650"/>
    <lineage>
        <taxon>Eukaryota</taxon>
        <taxon>Fungi</taxon>
        <taxon>Dikarya</taxon>
        <taxon>Basidiomycota</taxon>
        <taxon>Agaricomycotina</taxon>
        <taxon>Agaricomycetes</taxon>
        <taxon>Phallomycetidae</taxon>
        <taxon>Geastrales</taxon>
        <taxon>Sphaerobolaceae</taxon>
        <taxon>Sphaerobolus</taxon>
    </lineage>
</organism>
<dbReference type="PROSITE" id="PS50966">
    <property type="entry name" value="ZF_SWIM"/>
    <property type="match status" value="1"/>
</dbReference>
<dbReference type="Pfam" id="PF04434">
    <property type="entry name" value="SWIM"/>
    <property type="match status" value="1"/>
</dbReference>
<dbReference type="EMBL" id="KN837162">
    <property type="protein sequence ID" value="KIJ38180.1"/>
    <property type="molecule type" value="Genomic_DNA"/>
</dbReference>